<dbReference type="InterPro" id="IPR002937">
    <property type="entry name" value="Amino_oxidase"/>
</dbReference>
<dbReference type="InterPro" id="IPR036188">
    <property type="entry name" value="FAD/NAD-bd_sf"/>
</dbReference>
<dbReference type="Gene3D" id="3.50.50.60">
    <property type="entry name" value="FAD/NAD(P)-binding domain"/>
    <property type="match status" value="1"/>
</dbReference>
<dbReference type="RefSeq" id="WP_132794478.1">
    <property type="nucleotide sequence ID" value="NZ_SLXM01000004.1"/>
</dbReference>
<sequence length="415" mass="46249">MTSKKHQNIYIIGAGISGLIVALELEKNGYHSTIIEASDSVGGRVKTDVYEGYQLDHGFQVLLTSYPAAQKYFNYEELELQKFLPGAVIYENNTSSILGDGFRCFDLLFSTLTTSKVTFGDKLKILKLNRILKNKTLQDIFSKEETTTLQYLKNFGFSQKAICNFFAPFFSGIFLETTLSTSSRMFEFVYKMFGTGYAALPKAGIAAIPNQLKNKLKSTTFLFNTKVASVEKGLIKLSNGDVLGSNMTIIATDSSSLLSNRKSTKQEWKSCQTLYFETKKRTITKPLIGLLANEFSLINNIFYTTSIANNNSSEKELLSVTVVRDHNLHETLLIKEVIRELKEFCGIDVLRFVKMYDIPKALPKLESLKYAPTKETIEVNDSIILAGDQLCNGSLNAAMLSGELAAKVALENLNS</sequence>
<keyword evidence="3" id="KW-1185">Reference proteome</keyword>
<proteinExistence type="predicted"/>
<dbReference type="AlphaFoldDB" id="A0A4R2NT06"/>
<comment type="caution">
    <text evidence="2">The sequence shown here is derived from an EMBL/GenBank/DDBJ whole genome shotgun (WGS) entry which is preliminary data.</text>
</comment>
<dbReference type="Pfam" id="PF01593">
    <property type="entry name" value="Amino_oxidase"/>
    <property type="match status" value="1"/>
</dbReference>
<dbReference type="PANTHER" id="PTHR42841">
    <property type="entry name" value="AMINE OXIDASE"/>
    <property type="match status" value="1"/>
</dbReference>
<protein>
    <submittedName>
        <fullName evidence="2">Flavin-dependent amine oxidoreductase</fullName>
    </submittedName>
</protein>
<accession>A0A4R2NT06</accession>
<dbReference type="SUPFAM" id="SSF51905">
    <property type="entry name" value="FAD/NAD(P)-binding domain"/>
    <property type="match status" value="1"/>
</dbReference>
<dbReference type="OrthoDB" id="9767561at2"/>
<evidence type="ECO:0000259" key="1">
    <source>
        <dbReference type="Pfam" id="PF01593"/>
    </source>
</evidence>
<feature type="domain" description="Amine oxidase" evidence="1">
    <location>
        <begin position="16"/>
        <end position="408"/>
    </location>
</feature>
<evidence type="ECO:0000313" key="3">
    <source>
        <dbReference type="Proteomes" id="UP000294564"/>
    </source>
</evidence>
<organism evidence="2 3">
    <name type="scientific">Tenacibaculum skagerrakense</name>
    <dbReference type="NCBI Taxonomy" id="186571"/>
    <lineage>
        <taxon>Bacteria</taxon>
        <taxon>Pseudomonadati</taxon>
        <taxon>Bacteroidota</taxon>
        <taxon>Flavobacteriia</taxon>
        <taxon>Flavobacteriales</taxon>
        <taxon>Flavobacteriaceae</taxon>
        <taxon>Tenacibaculum</taxon>
    </lineage>
</organism>
<name>A0A4R2NT06_9FLAO</name>
<dbReference type="EMBL" id="SLXM01000004">
    <property type="protein sequence ID" value="TCP25093.1"/>
    <property type="molecule type" value="Genomic_DNA"/>
</dbReference>
<gene>
    <name evidence="2" type="ORF">EV195_104124</name>
</gene>
<reference evidence="2 3" key="1">
    <citation type="submission" date="2019-03" db="EMBL/GenBank/DDBJ databases">
        <title>Genomic Encyclopedia of Type Strains, Phase IV (KMG-IV): sequencing the most valuable type-strain genomes for metagenomic binning, comparative biology and taxonomic classification.</title>
        <authorList>
            <person name="Goeker M."/>
        </authorList>
    </citation>
    <scope>NUCLEOTIDE SEQUENCE [LARGE SCALE GENOMIC DNA]</scope>
    <source>
        <strain evidence="2 3">DSM 14836</strain>
    </source>
</reference>
<dbReference type="Proteomes" id="UP000294564">
    <property type="component" value="Unassembled WGS sequence"/>
</dbReference>
<dbReference type="GO" id="GO:0016491">
    <property type="term" value="F:oxidoreductase activity"/>
    <property type="evidence" value="ECO:0007669"/>
    <property type="project" value="InterPro"/>
</dbReference>
<evidence type="ECO:0000313" key="2">
    <source>
        <dbReference type="EMBL" id="TCP25093.1"/>
    </source>
</evidence>